<dbReference type="Gene3D" id="4.10.1080.10">
    <property type="entry name" value="TSP type-3 repeat"/>
    <property type="match status" value="1"/>
</dbReference>
<dbReference type="PANTHER" id="PTHR37467">
    <property type="entry name" value="EXPORTED CALCIUM-BINDING GLYCOPROTEIN-RELATED"/>
    <property type="match status" value="1"/>
</dbReference>
<dbReference type="GO" id="GO:0005509">
    <property type="term" value="F:calcium ion binding"/>
    <property type="evidence" value="ECO:0007669"/>
    <property type="project" value="InterPro"/>
</dbReference>
<feature type="region of interest" description="Disordered" evidence="2">
    <location>
        <begin position="242"/>
        <end position="287"/>
    </location>
</feature>
<dbReference type="EMBL" id="LYOS01000002">
    <property type="protein sequence ID" value="OFV68313.1"/>
    <property type="molecule type" value="Genomic_DNA"/>
</dbReference>
<feature type="compositionally biased region" description="Low complexity" evidence="2">
    <location>
        <begin position="271"/>
        <end position="287"/>
    </location>
</feature>
<keyword evidence="3" id="KW-0472">Membrane</keyword>
<dbReference type="GO" id="GO:0005886">
    <property type="term" value="C:plasma membrane"/>
    <property type="evidence" value="ECO:0007669"/>
    <property type="project" value="UniProtKB-SubCell"/>
</dbReference>
<dbReference type="PATRIC" id="fig|1838285.3.peg.968"/>
<accession>A0A1F2PAN9</accession>
<evidence type="ECO:0000313" key="6">
    <source>
        <dbReference type="Proteomes" id="UP000186940"/>
    </source>
</evidence>
<keyword evidence="3" id="KW-0812">Transmembrane</keyword>
<gene>
    <name evidence="5" type="ORF">SCAL_000953</name>
</gene>
<reference evidence="5" key="1">
    <citation type="submission" date="2016-05" db="EMBL/GenBank/DDBJ databases">
        <title>Microbial consortia oxidize butane by reversing methanogenesis.</title>
        <authorList>
            <person name="Laso-Perez R."/>
            <person name="Richter M."/>
            <person name="Wegener G."/>
            <person name="Musat F."/>
        </authorList>
    </citation>
    <scope>NUCLEOTIDE SEQUENCE [LARGE SCALE GENOMIC DNA]</scope>
    <source>
        <strain evidence="5">BOX2</strain>
    </source>
</reference>
<dbReference type="AlphaFoldDB" id="A0A1F2PAN9"/>
<feature type="compositionally biased region" description="Gly residues" evidence="2">
    <location>
        <begin position="158"/>
        <end position="169"/>
    </location>
</feature>
<comment type="caution">
    <text evidence="5">The sequence shown here is derived from an EMBL/GenBank/DDBJ whole genome shotgun (WGS) entry which is preliminary data.</text>
</comment>
<dbReference type="NCBIfam" id="TIGR04126">
    <property type="entry name" value="PGF_CTERM"/>
    <property type="match status" value="1"/>
</dbReference>
<keyword evidence="3" id="KW-1133">Transmembrane helix</keyword>
<dbReference type="InterPro" id="IPR026371">
    <property type="entry name" value="PGF_CTERM"/>
</dbReference>
<feature type="compositionally biased region" description="Low complexity" evidence="2">
    <location>
        <begin position="242"/>
        <end position="259"/>
    </location>
</feature>
<dbReference type="GO" id="GO:0030115">
    <property type="term" value="C:S-layer"/>
    <property type="evidence" value="ECO:0007669"/>
    <property type="project" value="UniProtKB-SubCell"/>
</dbReference>
<evidence type="ECO:0000256" key="1">
    <source>
        <dbReference type="ARBA" id="ARBA00022729"/>
    </source>
</evidence>
<evidence type="ECO:0000313" key="5">
    <source>
        <dbReference type="EMBL" id="OFV68313.1"/>
    </source>
</evidence>
<name>A0A1F2PAN9_9EURY</name>
<dbReference type="InterPro" id="IPR028974">
    <property type="entry name" value="TSP_type-3_rpt"/>
</dbReference>
<organism evidence="5 6">
    <name type="scientific">Candidatus Syntropharchaeum caldarium</name>
    <dbReference type="NCBI Taxonomy" id="1838285"/>
    <lineage>
        <taxon>Archaea</taxon>
        <taxon>Methanobacteriati</taxon>
        <taxon>Methanobacteriota</taxon>
        <taxon>Stenosarchaea group</taxon>
        <taxon>Methanomicrobia</taxon>
        <taxon>Methanosarcinales</taxon>
        <taxon>ANME-2 cluster</taxon>
        <taxon>Candidatus Syntropharchaeum</taxon>
    </lineage>
</organism>
<keyword evidence="1" id="KW-0732">Signal</keyword>
<feature type="domain" description="PGF-CTERM archaeal protein-sorting signal" evidence="4">
    <location>
        <begin position="447"/>
        <end position="469"/>
    </location>
</feature>
<evidence type="ECO:0000256" key="3">
    <source>
        <dbReference type="SAM" id="Phobius"/>
    </source>
</evidence>
<feature type="region of interest" description="Disordered" evidence="2">
    <location>
        <begin position="131"/>
        <end position="204"/>
    </location>
</feature>
<feature type="compositionally biased region" description="Gly residues" evidence="2">
    <location>
        <begin position="260"/>
        <end position="270"/>
    </location>
</feature>
<feature type="transmembrane region" description="Helical" evidence="3">
    <location>
        <begin position="444"/>
        <end position="466"/>
    </location>
</feature>
<keyword evidence="6" id="KW-1185">Reference proteome</keyword>
<feature type="compositionally biased region" description="Low complexity" evidence="2">
    <location>
        <begin position="131"/>
        <end position="157"/>
    </location>
</feature>
<dbReference type="STRING" id="1838285.SCAL_000953"/>
<evidence type="ECO:0000256" key="2">
    <source>
        <dbReference type="SAM" id="MobiDB-lite"/>
    </source>
</evidence>
<proteinExistence type="predicted"/>
<evidence type="ECO:0000259" key="4">
    <source>
        <dbReference type="Pfam" id="PF18204"/>
    </source>
</evidence>
<dbReference type="PANTHER" id="PTHR37467:SF1">
    <property type="entry name" value="EXPORTED CALCIUM-BINDING GLYCOPROTEIN"/>
    <property type="match status" value="1"/>
</dbReference>
<dbReference type="Pfam" id="PF18204">
    <property type="entry name" value="PGF-CTERM"/>
    <property type="match status" value="1"/>
</dbReference>
<protein>
    <submittedName>
        <fullName evidence="5">Membrane protein</fullName>
    </submittedName>
</protein>
<dbReference type="Proteomes" id="UP000186940">
    <property type="component" value="Unassembled WGS sequence"/>
</dbReference>
<sequence length="470" mass="49098">MEEMAIRNLLKKGMNLIFFVLLIGAVITAVSMTTVMGDAQLPPNKFYGNVTLNGEPAPVGTVINAYIDGELRGSVMVESAGKYGHDFNYLEVAGSAVDDGKTIIFYVNGVRANETTGWQSMAEPRMLDLGATGEPEATHTPTETETPTVTPIATESSGGTGGGGGGGSGPTDSDGDGIPDTQEQLGCTDPDKVDTDGDGLNDFEETVEGADGWITDPCDPDTDGDGVWDGQDAYPLDPMTVTTPTPAETKTASPTATESSGGGSGGGGTGPTVTATETGGTPTVIPTTISTVTPTITSTPATQIVKEAQLNLGYKIEKYGTGTALISLTIQNIGEVKATDINLKIDHPVDLHVEAISGCKINPDFNRIYWSGEELQPGEEHTCNYTITLTEPRDIGIEANLTYNKGTQAYTVGEGGELTPKIAAPGDVPVKEIIVVTIWIAESIFGVPGFTAIFAIAGLLVVVYLVRRRK</sequence>
<feature type="compositionally biased region" description="Low complexity" evidence="2">
    <location>
        <begin position="170"/>
        <end position="181"/>
    </location>
</feature>
<dbReference type="SUPFAM" id="SSF103647">
    <property type="entry name" value="TSP type-3 repeat"/>
    <property type="match status" value="1"/>
</dbReference>
<feature type="region of interest" description="Disordered" evidence="2">
    <location>
        <begin position="210"/>
        <end position="229"/>
    </location>
</feature>
<dbReference type="InterPro" id="IPR053180">
    <property type="entry name" value="Ca-binding_acidic-repeat"/>
</dbReference>